<feature type="transmembrane region" description="Helical" evidence="11">
    <location>
        <begin position="91"/>
        <end position="109"/>
    </location>
</feature>
<organism evidence="13 14">
    <name type="scientific">Porphyridium purpureum</name>
    <name type="common">Red alga</name>
    <name type="synonym">Porphyridium cruentum</name>
    <dbReference type="NCBI Taxonomy" id="35688"/>
    <lineage>
        <taxon>Eukaryota</taxon>
        <taxon>Rhodophyta</taxon>
        <taxon>Bangiophyceae</taxon>
        <taxon>Porphyridiales</taxon>
        <taxon>Porphyridiaceae</taxon>
        <taxon>Porphyridium</taxon>
    </lineage>
</organism>
<dbReference type="Proteomes" id="UP000324585">
    <property type="component" value="Unassembled WGS sequence"/>
</dbReference>
<dbReference type="AlphaFoldDB" id="A0A5J4YWQ3"/>
<feature type="domain" description="Fatty acid desaturase" evidence="12">
    <location>
        <begin position="117"/>
        <end position="316"/>
    </location>
</feature>
<name>A0A5J4YWQ3_PORPP</name>
<dbReference type="InterPro" id="IPR005804">
    <property type="entry name" value="FA_desaturase_dom"/>
</dbReference>
<feature type="region of interest" description="Disordered" evidence="10">
    <location>
        <begin position="44"/>
        <end position="64"/>
    </location>
</feature>
<keyword evidence="4" id="KW-0276">Fatty acid metabolism</keyword>
<keyword evidence="8" id="KW-0443">Lipid metabolism</keyword>
<evidence type="ECO:0000256" key="11">
    <source>
        <dbReference type="SAM" id="Phobius"/>
    </source>
</evidence>
<comment type="subcellular location">
    <subcellularLocation>
        <location evidence="1">Membrane</location>
        <topology evidence="1">Multi-pass membrane protein</topology>
    </subcellularLocation>
</comment>
<evidence type="ECO:0000256" key="7">
    <source>
        <dbReference type="ARBA" id="ARBA00023004"/>
    </source>
</evidence>
<reference evidence="14" key="1">
    <citation type="journal article" date="2019" name="Nat. Commun.">
        <title>Expansion of phycobilisome linker gene families in mesophilic red algae.</title>
        <authorList>
            <person name="Lee J."/>
            <person name="Kim D."/>
            <person name="Bhattacharya D."/>
            <person name="Yoon H.S."/>
        </authorList>
    </citation>
    <scope>NUCLEOTIDE SEQUENCE [LARGE SCALE GENOMIC DNA]</scope>
    <source>
        <strain evidence="14">CCMP 1328</strain>
    </source>
</reference>
<gene>
    <name evidence="13" type="ORF">FVE85_1921</name>
</gene>
<evidence type="ECO:0000256" key="5">
    <source>
        <dbReference type="ARBA" id="ARBA00022989"/>
    </source>
</evidence>
<protein>
    <submittedName>
        <fullName evidence="13">Delta(9)-fatty-acid desaturase fat-6</fullName>
    </submittedName>
</protein>
<dbReference type="PANTHER" id="PTHR11351">
    <property type="entry name" value="ACYL-COA DESATURASE"/>
    <property type="match status" value="1"/>
</dbReference>
<keyword evidence="14" id="KW-1185">Reference proteome</keyword>
<comment type="similarity">
    <text evidence="2">Belongs to the fatty acid desaturase type 1 family.</text>
</comment>
<dbReference type="InterPro" id="IPR015876">
    <property type="entry name" value="Acyl-CoA_DS"/>
</dbReference>
<evidence type="ECO:0000259" key="12">
    <source>
        <dbReference type="Pfam" id="PF00487"/>
    </source>
</evidence>
<dbReference type="OrthoDB" id="410347at2759"/>
<evidence type="ECO:0000256" key="2">
    <source>
        <dbReference type="ARBA" id="ARBA00009295"/>
    </source>
</evidence>
<evidence type="ECO:0000256" key="10">
    <source>
        <dbReference type="SAM" id="MobiDB-lite"/>
    </source>
</evidence>
<evidence type="ECO:0000256" key="3">
    <source>
        <dbReference type="ARBA" id="ARBA00022692"/>
    </source>
</evidence>
<dbReference type="GO" id="GO:0005789">
    <property type="term" value="C:endoplasmic reticulum membrane"/>
    <property type="evidence" value="ECO:0007669"/>
    <property type="project" value="TreeGrafter"/>
</dbReference>
<keyword evidence="6" id="KW-0560">Oxidoreductase</keyword>
<evidence type="ECO:0000256" key="4">
    <source>
        <dbReference type="ARBA" id="ARBA00022832"/>
    </source>
</evidence>
<keyword evidence="9 11" id="KW-0472">Membrane</keyword>
<dbReference type="GO" id="GO:0006636">
    <property type="term" value="P:unsaturated fatty acid biosynthetic process"/>
    <property type="evidence" value="ECO:0007669"/>
    <property type="project" value="TreeGrafter"/>
</dbReference>
<evidence type="ECO:0000256" key="9">
    <source>
        <dbReference type="ARBA" id="ARBA00023136"/>
    </source>
</evidence>
<dbReference type="EMBL" id="VRMN01000003">
    <property type="protein sequence ID" value="KAA8495766.1"/>
    <property type="molecule type" value="Genomic_DNA"/>
</dbReference>
<keyword evidence="5 11" id="KW-1133">Transmembrane helix</keyword>
<dbReference type="PANTHER" id="PTHR11351:SF101">
    <property type="entry name" value="FATTY ACID DESATURASE DOMAIN-CONTAINING PROTEIN"/>
    <property type="match status" value="1"/>
</dbReference>
<comment type="caution">
    <text evidence="13">The sequence shown here is derived from an EMBL/GenBank/DDBJ whole genome shotgun (WGS) entry which is preliminary data.</text>
</comment>
<feature type="transmembrane region" description="Helical" evidence="11">
    <location>
        <begin position="374"/>
        <end position="395"/>
    </location>
</feature>
<evidence type="ECO:0000313" key="13">
    <source>
        <dbReference type="EMBL" id="KAA8495766.1"/>
    </source>
</evidence>
<evidence type="ECO:0000313" key="14">
    <source>
        <dbReference type="Proteomes" id="UP000324585"/>
    </source>
</evidence>
<feature type="transmembrane region" description="Helical" evidence="11">
    <location>
        <begin position="115"/>
        <end position="137"/>
    </location>
</feature>
<dbReference type="Pfam" id="PF00487">
    <property type="entry name" value="FA_desaturase"/>
    <property type="match status" value="1"/>
</dbReference>
<keyword evidence="7" id="KW-0408">Iron</keyword>
<proteinExistence type="inferred from homology"/>
<dbReference type="GO" id="GO:0005506">
    <property type="term" value="F:iron ion binding"/>
    <property type="evidence" value="ECO:0007669"/>
    <property type="project" value="TreeGrafter"/>
</dbReference>
<evidence type="ECO:0000256" key="6">
    <source>
        <dbReference type="ARBA" id="ARBA00023002"/>
    </source>
</evidence>
<sequence>MAPNLAAAQAVTPIPVVALGDAPRNADSTSAARVPGKEGIALRARSGSDGKHASEPVAEPSVPSQHAQLGDASKLALAINKKLGYYTRAPISLLSMLCALIGVFVHFRLWEQVSLSMWLVAYVMGVSCIGSTMSVMLHRYFSHAAFSTSRTFQAVMAVLSCCAAQRGPVWWASKHIQHHANCDTEEDPHSPVLSGILGCVLFSVGDCEVAWAYVPKRLMLPELLLIDTFHFVPPTLLMTAIAFCSDQPLVSAFMRGALPMFFSCLMSNVFNARYHDDEESEMSTQCRAVDRQVDIMANMVGENLHAMHHTQPRLAKRSNYDLPYWLLVKPLLAVGLIWDAQYSDPAIEAAFEAKNKEVRSVKPPKPAKIFPLRVWDVLGTVLMELMLCIVFAVWVSRQLNNTA</sequence>
<evidence type="ECO:0000256" key="8">
    <source>
        <dbReference type="ARBA" id="ARBA00023098"/>
    </source>
</evidence>
<dbReference type="GO" id="GO:0004768">
    <property type="term" value="F:stearoyl-CoA 9-desaturase activity"/>
    <property type="evidence" value="ECO:0007669"/>
    <property type="project" value="TreeGrafter"/>
</dbReference>
<keyword evidence="3 11" id="KW-0812">Transmembrane</keyword>
<evidence type="ECO:0000256" key="1">
    <source>
        <dbReference type="ARBA" id="ARBA00004141"/>
    </source>
</evidence>
<accession>A0A5J4YWQ3</accession>